<evidence type="ECO:0000313" key="1">
    <source>
        <dbReference type="EMBL" id="CAB4142756.1"/>
    </source>
</evidence>
<proteinExistence type="predicted"/>
<gene>
    <name evidence="1" type="ORF">UFOVP449_75</name>
</gene>
<name>A0A6J5MCR2_9CAUD</name>
<accession>A0A6J5MCR2</accession>
<protein>
    <submittedName>
        <fullName evidence="1">Uncharacterized protein</fullName>
    </submittedName>
</protein>
<organism evidence="1">
    <name type="scientific">uncultured Caudovirales phage</name>
    <dbReference type="NCBI Taxonomy" id="2100421"/>
    <lineage>
        <taxon>Viruses</taxon>
        <taxon>Duplodnaviria</taxon>
        <taxon>Heunggongvirae</taxon>
        <taxon>Uroviricota</taxon>
        <taxon>Caudoviricetes</taxon>
        <taxon>Peduoviridae</taxon>
        <taxon>Maltschvirus</taxon>
        <taxon>Maltschvirus maltsch</taxon>
    </lineage>
</organism>
<dbReference type="EMBL" id="LR796420">
    <property type="protein sequence ID" value="CAB4142756.1"/>
    <property type="molecule type" value="Genomic_DNA"/>
</dbReference>
<reference evidence="1" key="1">
    <citation type="submission" date="2020-04" db="EMBL/GenBank/DDBJ databases">
        <authorList>
            <person name="Chiriac C."/>
            <person name="Salcher M."/>
            <person name="Ghai R."/>
            <person name="Kavagutti S V."/>
        </authorList>
    </citation>
    <scope>NUCLEOTIDE SEQUENCE</scope>
</reference>
<sequence length="403" mass="45141">MLKRIPKSDITIRPFKAHKSWNFSSGSADIDIFEAKEGAYDAAETTTSNGKTFYKNSIHGQLKAQFYTDTYNPFKRSGRRTNIYYPVASNDERYLSNNAKIISIPQKYIGDGIKPQSIVLTVMDSVTNETFIYTDDGFSNIGYDYMDVLNVSKLDFETGEFNFTNYYTGTPYSVSVLGKTWDLENGSQVTITSGGIDYTTTFYSWDSNTTPSLMYLRNLDFLDSPTGGVSAGNVFYNHGLIVLTKNSDALLNTTWSLSFKSTETIYEHEYLLVVNEDEFNVSTNPTATVSVGEESQIFTTSDNKNVKVVSYPGVKYIRKRQVTETGEYLDYSYTSSINPAISGGFEQFEESGSIDLTGSFLAPFITTIGLYTDEYELVAVAKLPKPIKSMPDVPINFIVRFDT</sequence>